<organism evidence="1 2">
    <name type="scientific">Polytolypa hystricis (strain UAMH7299)</name>
    <dbReference type="NCBI Taxonomy" id="1447883"/>
    <lineage>
        <taxon>Eukaryota</taxon>
        <taxon>Fungi</taxon>
        <taxon>Dikarya</taxon>
        <taxon>Ascomycota</taxon>
        <taxon>Pezizomycotina</taxon>
        <taxon>Eurotiomycetes</taxon>
        <taxon>Eurotiomycetidae</taxon>
        <taxon>Onygenales</taxon>
        <taxon>Onygenales incertae sedis</taxon>
        <taxon>Polytolypa</taxon>
    </lineage>
</organism>
<gene>
    <name evidence="1" type="ORF">AJ80_01260</name>
</gene>
<accession>A0A2B7YSR1</accession>
<sequence>MPRTRGWIWPKDPRPGNFAKWKRGSRLRDILTNKGPDIFVGTLDGHIPVPRRPRWSRWQDVLGYDGDGSEEKRESMPWARRRNQRYNFRTRRYEEPNMRMWSDVEYFDADPLGGYLKVPYAVRDWQGLEGTWFEWQHHYGAWP</sequence>
<dbReference type="EMBL" id="PDNA01000010">
    <property type="protein sequence ID" value="PGH27074.1"/>
    <property type="molecule type" value="Genomic_DNA"/>
</dbReference>
<evidence type="ECO:0000313" key="2">
    <source>
        <dbReference type="Proteomes" id="UP000224634"/>
    </source>
</evidence>
<comment type="caution">
    <text evidence="1">The sequence shown here is derived from an EMBL/GenBank/DDBJ whole genome shotgun (WGS) entry which is preliminary data.</text>
</comment>
<dbReference type="AlphaFoldDB" id="A0A2B7YSR1"/>
<evidence type="ECO:0000313" key="1">
    <source>
        <dbReference type="EMBL" id="PGH27074.1"/>
    </source>
</evidence>
<proteinExistence type="predicted"/>
<reference evidence="1 2" key="1">
    <citation type="submission" date="2017-10" db="EMBL/GenBank/DDBJ databases">
        <title>Comparative genomics in systemic dimorphic fungi from Ajellomycetaceae.</title>
        <authorList>
            <person name="Munoz J.F."/>
            <person name="Mcewen J.G."/>
            <person name="Clay O.K."/>
            <person name="Cuomo C.A."/>
        </authorList>
    </citation>
    <scope>NUCLEOTIDE SEQUENCE [LARGE SCALE GENOMIC DNA]</scope>
    <source>
        <strain evidence="1 2">UAMH7299</strain>
    </source>
</reference>
<keyword evidence="2" id="KW-1185">Reference proteome</keyword>
<dbReference type="Proteomes" id="UP000224634">
    <property type="component" value="Unassembled WGS sequence"/>
</dbReference>
<protein>
    <submittedName>
        <fullName evidence="1">Uncharacterized protein</fullName>
    </submittedName>
</protein>
<dbReference type="OrthoDB" id="5331170at2759"/>
<name>A0A2B7YSR1_POLH7</name>